<dbReference type="RefSeq" id="WP_198362740.1">
    <property type="nucleotide sequence ID" value="NZ_LEKL01000019.1"/>
</dbReference>
<feature type="domain" description="HTH lacI-type" evidence="4">
    <location>
        <begin position="10"/>
        <end position="65"/>
    </location>
</feature>
<comment type="caution">
    <text evidence="5">The sequence shown here is derived from an EMBL/GenBank/DDBJ whole genome shotgun (WGS) entry which is preliminary data.</text>
</comment>
<evidence type="ECO:0000259" key="4">
    <source>
        <dbReference type="PROSITE" id="PS50932"/>
    </source>
</evidence>
<reference evidence="5 6" key="1">
    <citation type="submission" date="2019-03" db="EMBL/GenBank/DDBJ databases">
        <title>Genomic Encyclopedia of Type Strains, Phase IV (KMG-IV): sequencing the most valuable type-strain genomes for metagenomic binning, comparative biology and taxonomic classification.</title>
        <authorList>
            <person name="Goeker M."/>
        </authorList>
    </citation>
    <scope>NUCLEOTIDE SEQUENCE [LARGE SCALE GENOMIC DNA]</scope>
    <source>
        <strain evidence="5 6">DSM 28140</strain>
    </source>
</reference>
<dbReference type="CDD" id="cd06283">
    <property type="entry name" value="PBP1_RegR_EndR_KdgR-like"/>
    <property type="match status" value="1"/>
</dbReference>
<dbReference type="PANTHER" id="PTHR30146">
    <property type="entry name" value="LACI-RELATED TRANSCRIPTIONAL REPRESSOR"/>
    <property type="match status" value="1"/>
</dbReference>
<dbReference type="InterPro" id="IPR028082">
    <property type="entry name" value="Peripla_BP_I"/>
</dbReference>
<accession>A0A4R3YA81</accession>
<evidence type="ECO:0000256" key="1">
    <source>
        <dbReference type="ARBA" id="ARBA00023015"/>
    </source>
</evidence>
<evidence type="ECO:0000256" key="2">
    <source>
        <dbReference type="ARBA" id="ARBA00023125"/>
    </source>
</evidence>
<dbReference type="SMART" id="SM00354">
    <property type="entry name" value="HTH_LACI"/>
    <property type="match status" value="1"/>
</dbReference>
<dbReference type="PROSITE" id="PS50932">
    <property type="entry name" value="HTH_LACI_2"/>
    <property type="match status" value="1"/>
</dbReference>
<dbReference type="Proteomes" id="UP000294619">
    <property type="component" value="Unassembled WGS sequence"/>
</dbReference>
<gene>
    <name evidence="5" type="ORF">EDC16_102172</name>
</gene>
<dbReference type="CDD" id="cd01392">
    <property type="entry name" value="HTH_LacI"/>
    <property type="match status" value="1"/>
</dbReference>
<dbReference type="Pfam" id="PF00356">
    <property type="entry name" value="LacI"/>
    <property type="match status" value="1"/>
</dbReference>
<dbReference type="Pfam" id="PF13377">
    <property type="entry name" value="Peripla_BP_3"/>
    <property type="match status" value="1"/>
</dbReference>
<dbReference type="Gene3D" id="1.10.260.40">
    <property type="entry name" value="lambda repressor-like DNA-binding domains"/>
    <property type="match status" value="1"/>
</dbReference>
<dbReference type="Gene3D" id="3.40.50.2300">
    <property type="match status" value="2"/>
</dbReference>
<evidence type="ECO:0000313" key="5">
    <source>
        <dbReference type="EMBL" id="TCV89295.1"/>
    </source>
</evidence>
<dbReference type="EMBL" id="SMCP01000002">
    <property type="protein sequence ID" value="TCV89295.1"/>
    <property type="molecule type" value="Genomic_DNA"/>
</dbReference>
<dbReference type="GO" id="GO:0000976">
    <property type="term" value="F:transcription cis-regulatory region binding"/>
    <property type="evidence" value="ECO:0007669"/>
    <property type="project" value="TreeGrafter"/>
</dbReference>
<keyword evidence="3" id="KW-0804">Transcription</keyword>
<sequence>MKMAPGDKKATISDVAKLAKVGKTSVSRYLNGEFAILSENMQHKIAAAIESLNYQPSQIARSMKCGRTRLVALVFADINNPYSIDVMQGIEAASQEHDYTLLVFNTNNQIERECKILRLLRSYQVEGVIIHALRTHDDNFKQFSLPTVSVDRQIYDLPCDVVGLDNVQAATEVTHYLLNSGFEAMLFITETMDDIQPRQKRIETFKQIIALNQPCIGEVAELHDSKNAQEVDRIIAAFCARNRGMRKAIISVNGAVTLNISLSLKRLKLEWGKDIGLLGFDDPVWASVVGVGISTLKQPTFQIGYKAFTLLYQRMNGERSDFQTVLYPGELIIRESTE</sequence>
<dbReference type="InterPro" id="IPR000843">
    <property type="entry name" value="HTH_LacI"/>
</dbReference>
<dbReference type="InterPro" id="IPR046335">
    <property type="entry name" value="LacI/GalR-like_sensor"/>
</dbReference>
<keyword evidence="2" id="KW-0238">DNA-binding</keyword>
<dbReference type="GO" id="GO:0003700">
    <property type="term" value="F:DNA-binding transcription factor activity"/>
    <property type="evidence" value="ECO:0007669"/>
    <property type="project" value="TreeGrafter"/>
</dbReference>
<dbReference type="PANTHER" id="PTHR30146:SF145">
    <property type="entry name" value="RIBOSE OPERON REPRESSOR"/>
    <property type="match status" value="1"/>
</dbReference>
<dbReference type="SUPFAM" id="SSF53822">
    <property type="entry name" value="Periplasmic binding protein-like I"/>
    <property type="match status" value="1"/>
</dbReference>
<dbReference type="SUPFAM" id="SSF47413">
    <property type="entry name" value="lambda repressor-like DNA-binding domains"/>
    <property type="match status" value="1"/>
</dbReference>
<proteinExistence type="predicted"/>
<evidence type="ECO:0000256" key="3">
    <source>
        <dbReference type="ARBA" id="ARBA00023163"/>
    </source>
</evidence>
<protein>
    <submittedName>
        <fullName evidence="5">LacI family transcriptional regulator</fullName>
    </submittedName>
</protein>
<keyword evidence="1" id="KW-0805">Transcription regulation</keyword>
<dbReference type="InterPro" id="IPR010982">
    <property type="entry name" value="Lambda_DNA-bd_dom_sf"/>
</dbReference>
<evidence type="ECO:0000313" key="6">
    <source>
        <dbReference type="Proteomes" id="UP000294619"/>
    </source>
</evidence>
<dbReference type="AlphaFoldDB" id="A0A4R3YA81"/>
<name>A0A4R3YA81_9PAST</name>
<organism evidence="5 6">
    <name type="scientific">Testudinibacter aquarius</name>
    <dbReference type="NCBI Taxonomy" id="1524974"/>
    <lineage>
        <taxon>Bacteria</taxon>
        <taxon>Pseudomonadati</taxon>
        <taxon>Pseudomonadota</taxon>
        <taxon>Gammaproteobacteria</taxon>
        <taxon>Pasteurellales</taxon>
        <taxon>Pasteurellaceae</taxon>
        <taxon>Testudinibacter</taxon>
    </lineage>
</organism>
<dbReference type="PROSITE" id="PS00356">
    <property type="entry name" value="HTH_LACI_1"/>
    <property type="match status" value="1"/>
</dbReference>